<dbReference type="Proteomes" id="UP000316621">
    <property type="component" value="Chromosome 2"/>
</dbReference>
<name>A0A4Y7IMH2_PAPSO</name>
<keyword evidence="2" id="KW-1185">Reference proteome</keyword>
<evidence type="ECO:0000313" key="2">
    <source>
        <dbReference type="Proteomes" id="UP000316621"/>
    </source>
</evidence>
<gene>
    <name evidence="1" type="ORF">C5167_017083</name>
</gene>
<proteinExistence type="predicted"/>
<dbReference type="AlphaFoldDB" id="A0A4Y7IMH2"/>
<evidence type="ECO:0000313" key="1">
    <source>
        <dbReference type="EMBL" id="RZC48658.1"/>
    </source>
</evidence>
<sequence>NAAEAAELYLRPIVTTRTELQNHCVRVSRFAFNSRASFELCDLQFIGLEKFEYLALGVDSLTKALPCTNSKQLRK</sequence>
<feature type="non-terminal residue" evidence="1">
    <location>
        <position position="1"/>
    </location>
</feature>
<dbReference type="EMBL" id="CM010716">
    <property type="protein sequence ID" value="RZC48658.1"/>
    <property type="molecule type" value="Genomic_DNA"/>
</dbReference>
<reference evidence="1 2" key="1">
    <citation type="journal article" date="2018" name="Science">
        <title>The opium poppy genome and morphinan production.</title>
        <authorList>
            <person name="Guo L."/>
            <person name="Winzer T."/>
            <person name="Yang X."/>
            <person name="Li Y."/>
            <person name="Ning Z."/>
            <person name="He Z."/>
            <person name="Teodor R."/>
            <person name="Lu Y."/>
            <person name="Bowser T.A."/>
            <person name="Graham I.A."/>
            <person name="Ye K."/>
        </authorList>
    </citation>
    <scope>NUCLEOTIDE SEQUENCE [LARGE SCALE GENOMIC DNA]</scope>
    <source>
        <strain evidence="2">cv. HN1</strain>
        <tissue evidence="1">Leaves</tissue>
    </source>
</reference>
<organism evidence="1 2">
    <name type="scientific">Papaver somniferum</name>
    <name type="common">Opium poppy</name>
    <dbReference type="NCBI Taxonomy" id="3469"/>
    <lineage>
        <taxon>Eukaryota</taxon>
        <taxon>Viridiplantae</taxon>
        <taxon>Streptophyta</taxon>
        <taxon>Embryophyta</taxon>
        <taxon>Tracheophyta</taxon>
        <taxon>Spermatophyta</taxon>
        <taxon>Magnoliopsida</taxon>
        <taxon>Ranunculales</taxon>
        <taxon>Papaveraceae</taxon>
        <taxon>Papaveroideae</taxon>
        <taxon>Papaver</taxon>
    </lineage>
</organism>
<protein>
    <submittedName>
        <fullName evidence="1">Uncharacterized protein</fullName>
    </submittedName>
</protein>
<dbReference type="Gramene" id="RZC48658">
    <property type="protein sequence ID" value="RZC48658"/>
    <property type="gene ID" value="C5167_017083"/>
</dbReference>
<accession>A0A4Y7IMH2</accession>